<organism evidence="2 3">
    <name type="scientific">Eruca vesicaria subsp. sativa</name>
    <name type="common">Garden rocket</name>
    <name type="synonym">Eruca sativa</name>
    <dbReference type="NCBI Taxonomy" id="29727"/>
    <lineage>
        <taxon>Eukaryota</taxon>
        <taxon>Viridiplantae</taxon>
        <taxon>Streptophyta</taxon>
        <taxon>Embryophyta</taxon>
        <taxon>Tracheophyta</taxon>
        <taxon>Spermatophyta</taxon>
        <taxon>Magnoliopsida</taxon>
        <taxon>eudicotyledons</taxon>
        <taxon>Gunneridae</taxon>
        <taxon>Pentapetalae</taxon>
        <taxon>rosids</taxon>
        <taxon>malvids</taxon>
        <taxon>Brassicales</taxon>
        <taxon>Brassicaceae</taxon>
        <taxon>Brassiceae</taxon>
        <taxon>Eruca</taxon>
    </lineage>
</organism>
<feature type="region of interest" description="Disordered" evidence="1">
    <location>
        <begin position="156"/>
        <end position="185"/>
    </location>
</feature>
<name>A0ABC8JPC8_ERUVS</name>
<keyword evidence="3" id="KW-1185">Reference proteome</keyword>
<comment type="caution">
    <text evidence="2">The sequence shown here is derived from an EMBL/GenBank/DDBJ whole genome shotgun (WGS) entry which is preliminary data.</text>
</comment>
<evidence type="ECO:0000313" key="3">
    <source>
        <dbReference type="Proteomes" id="UP001642260"/>
    </source>
</evidence>
<gene>
    <name evidence="2" type="ORF">ERUC_LOCUS10791</name>
</gene>
<sequence length="197" mass="22099">MALYPLHHEFPFKDRVFQHRNSSRHTRGEILFDLNGSRKSFPSGRTFPCPALGVLMKAEVTSSSTSGLKHRKTALGRDSRKKTHIRSMPCCLSSRGKLCLVRASSETKTIKKRLQLLDSYFGKLQSGDEKPSVSRADELTAEEDLESLSVCLDKQQKEEGSVASKLRKADIKSNNNSSFQQLDDDDQGEATLNFYTV</sequence>
<accession>A0ABC8JPC8</accession>
<protein>
    <submittedName>
        <fullName evidence="2">Uncharacterized protein</fullName>
    </submittedName>
</protein>
<dbReference type="EMBL" id="CAKOAT010106265">
    <property type="protein sequence ID" value="CAH8326812.1"/>
    <property type="molecule type" value="Genomic_DNA"/>
</dbReference>
<proteinExistence type="predicted"/>
<dbReference type="AlphaFoldDB" id="A0ABC8JPC8"/>
<reference evidence="2 3" key="1">
    <citation type="submission" date="2022-03" db="EMBL/GenBank/DDBJ databases">
        <authorList>
            <person name="Macdonald S."/>
            <person name="Ahmed S."/>
            <person name="Newling K."/>
        </authorList>
    </citation>
    <scope>NUCLEOTIDE SEQUENCE [LARGE SCALE GENOMIC DNA]</scope>
</reference>
<evidence type="ECO:0000313" key="2">
    <source>
        <dbReference type="EMBL" id="CAH8326812.1"/>
    </source>
</evidence>
<feature type="compositionally biased region" description="Polar residues" evidence="1">
    <location>
        <begin position="172"/>
        <end position="181"/>
    </location>
</feature>
<evidence type="ECO:0000256" key="1">
    <source>
        <dbReference type="SAM" id="MobiDB-lite"/>
    </source>
</evidence>
<dbReference type="Proteomes" id="UP001642260">
    <property type="component" value="Unassembled WGS sequence"/>
</dbReference>